<dbReference type="AlphaFoldDB" id="A0A849HVT4"/>
<proteinExistence type="predicted"/>
<evidence type="ECO:0000256" key="1">
    <source>
        <dbReference type="SAM" id="MobiDB-lite"/>
    </source>
</evidence>
<evidence type="ECO:0000259" key="2">
    <source>
        <dbReference type="Pfam" id="PF12697"/>
    </source>
</evidence>
<sequence>MTSDTERHRHVPSRLPHSDEGPALAARLLAAPGEPALELIEAEPDGSAGGAPLLFVHGAFAGAWCWAEHALPFFGRRGRRAAAVSLRGHGGSDGRDRLRRSGLDDMLRDVRRAVEAMPEPPVVIGHSLGGYLAQLLIGSARMRALVLVGSLPPDGMALVGPRLAMTETRIWSEALAATLANSRAAIDLAGLEILFGEGVPREEALRYGARLIPESPRALAEAHLPRPVLPAFLAGLPTLVLNGAADRLVWPATAFRTALYHGAGHRLFEAGGHFLMLDPCAEAVARHILEWLARRDL</sequence>
<keyword evidence="4" id="KW-1185">Reference proteome</keyword>
<dbReference type="PRINTS" id="PR00111">
    <property type="entry name" value="ABHYDROLASE"/>
</dbReference>
<dbReference type="InterPro" id="IPR029058">
    <property type="entry name" value="AB_hydrolase_fold"/>
</dbReference>
<gene>
    <name evidence="3" type="ORF">HJG44_02290</name>
</gene>
<evidence type="ECO:0000313" key="4">
    <source>
        <dbReference type="Proteomes" id="UP000564885"/>
    </source>
</evidence>
<dbReference type="InterPro" id="IPR050228">
    <property type="entry name" value="Carboxylesterase_BioH"/>
</dbReference>
<dbReference type="Pfam" id="PF12697">
    <property type="entry name" value="Abhydrolase_6"/>
    <property type="match status" value="1"/>
</dbReference>
<dbReference type="SUPFAM" id="SSF53474">
    <property type="entry name" value="alpha/beta-Hydrolases"/>
    <property type="match status" value="1"/>
</dbReference>
<dbReference type="Gene3D" id="3.40.50.1820">
    <property type="entry name" value="alpha/beta hydrolase"/>
    <property type="match status" value="1"/>
</dbReference>
<name>A0A849HVT4_9HYPH</name>
<comment type="caution">
    <text evidence="3">The sequence shown here is derived from an EMBL/GenBank/DDBJ whole genome shotgun (WGS) entry which is preliminary data.</text>
</comment>
<reference evidence="3 4" key="1">
    <citation type="submission" date="2020-04" db="EMBL/GenBank/DDBJ databases">
        <title>Enterovirga sp. isolate from soil.</title>
        <authorList>
            <person name="Chea S."/>
            <person name="Kim D.-U."/>
        </authorList>
    </citation>
    <scope>NUCLEOTIDE SEQUENCE [LARGE SCALE GENOMIC DNA]</scope>
    <source>
        <strain evidence="3 4">DB1703</strain>
    </source>
</reference>
<accession>A0A849HVT4</accession>
<dbReference type="InterPro" id="IPR000073">
    <property type="entry name" value="AB_hydrolase_1"/>
</dbReference>
<dbReference type="PANTHER" id="PTHR43194">
    <property type="entry name" value="HYDROLASE ALPHA/BETA FOLD FAMILY"/>
    <property type="match status" value="1"/>
</dbReference>
<feature type="domain" description="AB hydrolase-1" evidence="2">
    <location>
        <begin position="53"/>
        <end position="284"/>
    </location>
</feature>
<organism evidence="3 4">
    <name type="scientific">Enterovirga aerilata</name>
    <dbReference type="NCBI Taxonomy" id="2730920"/>
    <lineage>
        <taxon>Bacteria</taxon>
        <taxon>Pseudomonadati</taxon>
        <taxon>Pseudomonadota</taxon>
        <taxon>Alphaproteobacteria</taxon>
        <taxon>Hyphomicrobiales</taxon>
        <taxon>Methylobacteriaceae</taxon>
        <taxon>Enterovirga</taxon>
    </lineage>
</organism>
<dbReference type="PANTHER" id="PTHR43194:SF2">
    <property type="entry name" value="PEROXISOMAL MEMBRANE PROTEIN LPX1"/>
    <property type="match status" value="1"/>
</dbReference>
<dbReference type="Proteomes" id="UP000564885">
    <property type="component" value="Unassembled WGS sequence"/>
</dbReference>
<keyword evidence="3" id="KW-0378">Hydrolase</keyword>
<feature type="region of interest" description="Disordered" evidence="1">
    <location>
        <begin position="1"/>
        <end position="21"/>
    </location>
</feature>
<dbReference type="GO" id="GO:0016787">
    <property type="term" value="F:hydrolase activity"/>
    <property type="evidence" value="ECO:0007669"/>
    <property type="project" value="UniProtKB-KW"/>
</dbReference>
<dbReference type="EMBL" id="JABEPP010000001">
    <property type="protein sequence ID" value="NNM71222.1"/>
    <property type="molecule type" value="Genomic_DNA"/>
</dbReference>
<evidence type="ECO:0000313" key="3">
    <source>
        <dbReference type="EMBL" id="NNM71222.1"/>
    </source>
</evidence>
<protein>
    <submittedName>
        <fullName evidence="3">Alpha/beta fold hydrolase</fullName>
    </submittedName>
</protein>